<protein>
    <submittedName>
        <fullName evidence="2">Uncharacterized protein</fullName>
    </submittedName>
</protein>
<dbReference type="EMBL" id="JH921435">
    <property type="protein sequence ID" value="EKD17645.1"/>
    <property type="molecule type" value="Genomic_DNA"/>
</dbReference>
<evidence type="ECO:0000256" key="1">
    <source>
        <dbReference type="SAM" id="MobiDB-lite"/>
    </source>
</evidence>
<sequence length="158" mass="17172">MDDVRGQQTSEVLDLEAGAGEAHHNLEQPDLNTPTSSENATSSSASNIDQGSKLPTALPPQSRHCALTVEEIRRHEISRSIASSFLHNLTSGNIDRASDEVEEIRGVWVASLEKAGIRCLDSDSLEVITGRVINRLEHNLEPYYCGLEPAPSRSDAVL</sequence>
<keyword evidence="3" id="KW-1185">Reference proteome</keyword>
<dbReference type="Proteomes" id="UP000006753">
    <property type="component" value="Unassembled WGS sequence"/>
</dbReference>
<feature type="region of interest" description="Disordered" evidence="1">
    <location>
        <begin position="1"/>
        <end position="62"/>
    </location>
</feature>
<dbReference type="InParanoid" id="K1WJ51"/>
<proteinExistence type="predicted"/>
<dbReference type="KEGG" id="mbe:MBM_04014"/>
<dbReference type="OrthoDB" id="10322600at2759"/>
<accession>K1WJ51</accession>
<reference evidence="2 3" key="1">
    <citation type="journal article" date="2012" name="BMC Genomics">
        <title>Sequencing the genome of Marssonina brunnea reveals fungus-poplar co-evolution.</title>
        <authorList>
            <person name="Zhu S."/>
            <person name="Cao Y.-Z."/>
            <person name="Jiang C."/>
            <person name="Tan B.-Y."/>
            <person name="Wang Z."/>
            <person name="Feng S."/>
            <person name="Zhang L."/>
            <person name="Su X.-H."/>
            <person name="Brejova B."/>
            <person name="Vinar T."/>
            <person name="Xu M."/>
            <person name="Wang M.-X."/>
            <person name="Zhang S.-G."/>
            <person name="Huang M.-R."/>
            <person name="Wu R."/>
            <person name="Zhou Y."/>
        </authorList>
    </citation>
    <scope>NUCLEOTIDE SEQUENCE [LARGE SCALE GENOMIC DNA]</scope>
    <source>
        <strain evidence="2 3">MB_m1</strain>
    </source>
</reference>
<evidence type="ECO:0000313" key="2">
    <source>
        <dbReference type="EMBL" id="EKD17645.1"/>
    </source>
</evidence>
<name>K1WJ51_MARBU</name>
<dbReference type="HOGENOM" id="CLU_1669755_0_0_1"/>
<organism evidence="2 3">
    <name type="scientific">Marssonina brunnea f. sp. multigermtubi (strain MB_m1)</name>
    <name type="common">Marssonina leaf spot fungus</name>
    <dbReference type="NCBI Taxonomy" id="1072389"/>
    <lineage>
        <taxon>Eukaryota</taxon>
        <taxon>Fungi</taxon>
        <taxon>Dikarya</taxon>
        <taxon>Ascomycota</taxon>
        <taxon>Pezizomycotina</taxon>
        <taxon>Leotiomycetes</taxon>
        <taxon>Helotiales</taxon>
        <taxon>Drepanopezizaceae</taxon>
        <taxon>Drepanopeziza</taxon>
    </lineage>
</organism>
<evidence type="ECO:0000313" key="3">
    <source>
        <dbReference type="Proteomes" id="UP000006753"/>
    </source>
</evidence>
<feature type="compositionally biased region" description="Low complexity" evidence="1">
    <location>
        <begin position="35"/>
        <end position="47"/>
    </location>
</feature>
<feature type="compositionally biased region" description="Polar residues" evidence="1">
    <location>
        <begin position="1"/>
        <end position="11"/>
    </location>
</feature>
<dbReference type="AlphaFoldDB" id="K1WJ51"/>
<dbReference type="RefSeq" id="XP_007291903.1">
    <property type="nucleotide sequence ID" value="XM_007291841.1"/>
</dbReference>
<gene>
    <name evidence="2" type="ORF">MBM_04014</name>
</gene>
<dbReference type="GeneID" id="18759949"/>